<sequence length="174" mass="20039">MKVDAIESTSNETRYDNWEVKNETLSRSDNLQLHAPPTRQDPNSTLATRVVGALSTPIVIPDDTKKNLKPIGPLPQFHGDTNEDAHNHIREFEMSMVVSRIMDSAHQMIMFTAILTGEARRWYYHLLVASINILDELYQSFLKEFGLKYDVDCMMLTLNMIQQEPGELVRLYVR</sequence>
<accession>A0ACC2E6J4</accession>
<evidence type="ECO:0000313" key="2">
    <source>
        <dbReference type="Proteomes" id="UP001162992"/>
    </source>
</evidence>
<organism evidence="1 2">
    <name type="scientific">Diphasiastrum complanatum</name>
    <name type="common">Issler's clubmoss</name>
    <name type="synonym">Lycopodium complanatum</name>
    <dbReference type="NCBI Taxonomy" id="34168"/>
    <lineage>
        <taxon>Eukaryota</taxon>
        <taxon>Viridiplantae</taxon>
        <taxon>Streptophyta</taxon>
        <taxon>Embryophyta</taxon>
        <taxon>Tracheophyta</taxon>
        <taxon>Lycopodiopsida</taxon>
        <taxon>Lycopodiales</taxon>
        <taxon>Lycopodiaceae</taxon>
        <taxon>Lycopodioideae</taxon>
        <taxon>Diphasiastrum</taxon>
    </lineage>
</organism>
<gene>
    <name evidence="1" type="ORF">O6H91_03G051200</name>
</gene>
<evidence type="ECO:0000313" key="1">
    <source>
        <dbReference type="EMBL" id="KAJ7561985.1"/>
    </source>
</evidence>
<reference evidence="2" key="1">
    <citation type="journal article" date="2024" name="Proc. Natl. Acad. Sci. U.S.A.">
        <title>Extraordinary preservation of gene collinearity over three hundred million years revealed in homosporous lycophytes.</title>
        <authorList>
            <person name="Li C."/>
            <person name="Wickell D."/>
            <person name="Kuo L.Y."/>
            <person name="Chen X."/>
            <person name="Nie B."/>
            <person name="Liao X."/>
            <person name="Peng D."/>
            <person name="Ji J."/>
            <person name="Jenkins J."/>
            <person name="Williams M."/>
            <person name="Shu S."/>
            <person name="Plott C."/>
            <person name="Barry K."/>
            <person name="Rajasekar S."/>
            <person name="Grimwood J."/>
            <person name="Han X."/>
            <person name="Sun S."/>
            <person name="Hou Z."/>
            <person name="He W."/>
            <person name="Dai G."/>
            <person name="Sun C."/>
            <person name="Schmutz J."/>
            <person name="Leebens-Mack J.H."/>
            <person name="Li F.W."/>
            <person name="Wang L."/>
        </authorList>
    </citation>
    <scope>NUCLEOTIDE SEQUENCE [LARGE SCALE GENOMIC DNA]</scope>
    <source>
        <strain evidence="2">cv. PW_Plant_1</strain>
    </source>
</reference>
<comment type="caution">
    <text evidence="1">The sequence shown here is derived from an EMBL/GenBank/DDBJ whole genome shotgun (WGS) entry which is preliminary data.</text>
</comment>
<keyword evidence="2" id="KW-1185">Reference proteome</keyword>
<name>A0ACC2E6J4_DIPCM</name>
<protein>
    <submittedName>
        <fullName evidence="1">Uncharacterized protein</fullName>
    </submittedName>
</protein>
<proteinExistence type="predicted"/>
<dbReference type="EMBL" id="CM055094">
    <property type="protein sequence ID" value="KAJ7561985.1"/>
    <property type="molecule type" value="Genomic_DNA"/>
</dbReference>
<dbReference type="Proteomes" id="UP001162992">
    <property type="component" value="Chromosome 3"/>
</dbReference>